<accession>A0AAV6K5Q7</accession>
<protein>
    <submittedName>
        <fullName evidence="1">Uncharacterized protein</fullName>
    </submittedName>
</protein>
<organism evidence="1 2">
    <name type="scientific">Rhododendron griersonianum</name>
    <dbReference type="NCBI Taxonomy" id="479676"/>
    <lineage>
        <taxon>Eukaryota</taxon>
        <taxon>Viridiplantae</taxon>
        <taxon>Streptophyta</taxon>
        <taxon>Embryophyta</taxon>
        <taxon>Tracheophyta</taxon>
        <taxon>Spermatophyta</taxon>
        <taxon>Magnoliopsida</taxon>
        <taxon>eudicotyledons</taxon>
        <taxon>Gunneridae</taxon>
        <taxon>Pentapetalae</taxon>
        <taxon>asterids</taxon>
        <taxon>Ericales</taxon>
        <taxon>Ericaceae</taxon>
        <taxon>Ericoideae</taxon>
        <taxon>Rhodoreae</taxon>
        <taxon>Rhododendron</taxon>
    </lineage>
</organism>
<dbReference type="PANTHER" id="PTHR34835:SF82">
    <property type="entry name" value="OS01G0826651 PROTEIN"/>
    <property type="match status" value="1"/>
</dbReference>
<gene>
    <name evidence="1" type="ORF">RHGRI_013368</name>
</gene>
<evidence type="ECO:0000313" key="1">
    <source>
        <dbReference type="EMBL" id="KAG5547647.1"/>
    </source>
</evidence>
<proteinExistence type="predicted"/>
<name>A0AAV6K5Q7_9ERIC</name>
<comment type="caution">
    <text evidence="1">The sequence shown here is derived from an EMBL/GenBank/DDBJ whole genome shotgun (WGS) entry which is preliminary data.</text>
</comment>
<reference evidence="1" key="1">
    <citation type="submission" date="2020-08" db="EMBL/GenBank/DDBJ databases">
        <title>Plant Genome Project.</title>
        <authorList>
            <person name="Zhang R.-G."/>
        </authorList>
    </citation>
    <scope>NUCLEOTIDE SEQUENCE</scope>
    <source>
        <strain evidence="1">WSP0</strain>
        <tissue evidence="1">Leaf</tissue>
    </source>
</reference>
<evidence type="ECO:0000313" key="2">
    <source>
        <dbReference type="Proteomes" id="UP000823749"/>
    </source>
</evidence>
<dbReference type="PANTHER" id="PTHR34835">
    <property type="entry name" value="OS07G0283600 PROTEIN-RELATED"/>
    <property type="match status" value="1"/>
</dbReference>
<dbReference type="EMBL" id="JACTNZ010000005">
    <property type="protein sequence ID" value="KAG5547647.1"/>
    <property type="molecule type" value="Genomic_DNA"/>
</dbReference>
<sequence length="118" mass="13513">MQEVFNSGVADAKFQTSYVLFVLSSLLCPTTKDVASKKFYPAVYDLTKISSYAWPQFVLDWLVKEITKFKNRDVKEVDKKEDAPGMSGCVLLLMVMYMPFSSSKKFCMSFVKSFIIKM</sequence>
<dbReference type="AlphaFoldDB" id="A0AAV6K5Q7"/>
<keyword evidence="2" id="KW-1185">Reference proteome</keyword>
<dbReference type="Proteomes" id="UP000823749">
    <property type="component" value="Chromosome 5"/>
</dbReference>